<comment type="caution">
    <text evidence="1">The sequence shown here is derived from an EMBL/GenBank/DDBJ whole genome shotgun (WGS) entry which is preliminary data.</text>
</comment>
<dbReference type="EMBL" id="JADIVZ010000007">
    <property type="protein sequence ID" value="MBF4162766.1"/>
    <property type="molecule type" value="Genomic_DNA"/>
</dbReference>
<name>A0A930V2N1_9ACTN</name>
<evidence type="ECO:0000313" key="1">
    <source>
        <dbReference type="EMBL" id="MBF4162766.1"/>
    </source>
</evidence>
<dbReference type="Proteomes" id="UP000656804">
    <property type="component" value="Unassembled WGS sequence"/>
</dbReference>
<keyword evidence="2" id="KW-1185">Reference proteome</keyword>
<proteinExistence type="predicted"/>
<sequence>MTLAGQEGAGGHLAHLVRVTPTGETPCRLPRSPDAVTVTTTAGGDVRAEAGSSFPMVRLDTLAPGGAPATLVVETDTSCRHPRRPIRSIEISLADGDVALHLRRGQRFDLGCGVRSSDFGVWQ</sequence>
<dbReference type="AlphaFoldDB" id="A0A930V2N1"/>
<gene>
    <name evidence="1" type="ORF">ISG29_13800</name>
</gene>
<reference evidence="1" key="1">
    <citation type="submission" date="2020-11" db="EMBL/GenBank/DDBJ databases">
        <title>Nocardioides sp. CBS4Y-1, whole genome shotgun sequence.</title>
        <authorList>
            <person name="Tuo L."/>
        </authorList>
    </citation>
    <scope>NUCLEOTIDE SEQUENCE</scope>
    <source>
        <strain evidence="1">CBS4Y-1</strain>
    </source>
</reference>
<accession>A0A930V2N1</accession>
<protein>
    <submittedName>
        <fullName evidence="1">Uncharacterized protein</fullName>
    </submittedName>
</protein>
<organism evidence="1 2">
    <name type="scientific">Nocardioides acrostichi</name>
    <dbReference type="NCBI Taxonomy" id="2784339"/>
    <lineage>
        <taxon>Bacteria</taxon>
        <taxon>Bacillati</taxon>
        <taxon>Actinomycetota</taxon>
        <taxon>Actinomycetes</taxon>
        <taxon>Propionibacteriales</taxon>
        <taxon>Nocardioidaceae</taxon>
        <taxon>Nocardioides</taxon>
    </lineage>
</organism>
<evidence type="ECO:0000313" key="2">
    <source>
        <dbReference type="Proteomes" id="UP000656804"/>
    </source>
</evidence>